<dbReference type="EMBL" id="AJIL01000035">
    <property type="protein sequence ID" value="KNF00667.1"/>
    <property type="molecule type" value="Genomic_DNA"/>
</dbReference>
<feature type="region of interest" description="Disordered" evidence="1">
    <location>
        <begin position="99"/>
        <end position="165"/>
    </location>
</feature>
<protein>
    <submittedName>
        <fullName evidence="2">Uncharacterized protein</fullName>
    </submittedName>
</protein>
<sequence>MATPQAVMDKARRKLARYLMEVVQAETSRGRRRRSGPRGQPQRDARRDIPNRRLLWIDPETKPIALRDIEFRKVLQFLEVRHPRALTVKGLPGPAPACRLGTPHRLHPKTQGYLGTRGATARRPRNNDFESINTQAALDSRYESSGLDDQSDSDDGFEIWPMDLD</sequence>
<reference evidence="3" key="1">
    <citation type="submission" date="2014-03" db="EMBL/GenBank/DDBJ databases">
        <title>The Genome Sequence of Puccinia striiformis f. sp. tritici PST-78.</title>
        <authorList>
            <consortium name="The Broad Institute Genome Sequencing Platform"/>
            <person name="Cuomo C."/>
            <person name="Hulbert S."/>
            <person name="Chen X."/>
            <person name="Walker B."/>
            <person name="Young S.K."/>
            <person name="Zeng Q."/>
            <person name="Gargeya S."/>
            <person name="Fitzgerald M."/>
            <person name="Haas B."/>
            <person name="Abouelleil A."/>
            <person name="Alvarado L."/>
            <person name="Arachchi H.M."/>
            <person name="Berlin A.M."/>
            <person name="Chapman S.B."/>
            <person name="Goldberg J."/>
            <person name="Griggs A."/>
            <person name="Gujja S."/>
            <person name="Hansen M."/>
            <person name="Howarth C."/>
            <person name="Imamovic A."/>
            <person name="Larimer J."/>
            <person name="McCowan C."/>
            <person name="Montmayeur A."/>
            <person name="Murphy C."/>
            <person name="Neiman D."/>
            <person name="Pearson M."/>
            <person name="Priest M."/>
            <person name="Roberts A."/>
            <person name="Saif S."/>
            <person name="Shea T."/>
            <person name="Sisk P."/>
            <person name="Sykes S."/>
            <person name="Wortman J."/>
            <person name="Nusbaum C."/>
            <person name="Birren B."/>
        </authorList>
    </citation>
    <scope>NUCLEOTIDE SEQUENCE [LARGE SCALE GENOMIC DNA]</scope>
    <source>
        <strain evidence="3">race PST-78</strain>
    </source>
</reference>
<organism evidence="2 3">
    <name type="scientific">Puccinia striiformis f. sp. tritici PST-78</name>
    <dbReference type="NCBI Taxonomy" id="1165861"/>
    <lineage>
        <taxon>Eukaryota</taxon>
        <taxon>Fungi</taxon>
        <taxon>Dikarya</taxon>
        <taxon>Basidiomycota</taxon>
        <taxon>Pucciniomycotina</taxon>
        <taxon>Pucciniomycetes</taxon>
        <taxon>Pucciniales</taxon>
        <taxon>Pucciniaceae</taxon>
        <taxon>Puccinia</taxon>
    </lineage>
</organism>
<accession>A0A0L0VN80</accession>
<dbReference type="Proteomes" id="UP000054564">
    <property type="component" value="Unassembled WGS sequence"/>
</dbReference>
<evidence type="ECO:0000313" key="2">
    <source>
        <dbReference type="EMBL" id="KNF00667.1"/>
    </source>
</evidence>
<proteinExistence type="predicted"/>
<feature type="region of interest" description="Disordered" evidence="1">
    <location>
        <begin position="24"/>
        <end position="47"/>
    </location>
</feature>
<dbReference type="AlphaFoldDB" id="A0A0L0VN80"/>
<evidence type="ECO:0000256" key="1">
    <source>
        <dbReference type="SAM" id="MobiDB-lite"/>
    </source>
</evidence>
<evidence type="ECO:0000313" key="3">
    <source>
        <dbReference type="Proteomes" id="UP000054564"/>
    </source>
</evidence>
<name>A0A0L0VN80_9BASI</name>
<comment type="caution">
    <text evidence="2">The sequence shown here is derived from an EMBL/GenBank/DDBJ whole genome shotgun (WGS) entry which is preliminary data.</text>
</comment>
<keyword evidence="3" id="KW-1185">Reference proteome</keyword>
<gene>
    <name evidence="2" type="ORF">PSTG_06080</name>
</gene>